<dbReference type="Proteomes" id="UP000518266">
    <property type="component" value="Unassembled WGS sequence"/>
</dbReference>
<accession>A0A7J5ZB59</accession>
<feature type="chain" id="PRO_5029538610" evidence="1">
    <location>
        <begin position="16"/>
        <end position="74"/>
    </location>
</feature>
<sequence>MCLLMSLYSFVGISAGGWYHYVHIFSEQGVSSTNWETLLHKLASSSVMRLILLNVCKHVSYSFDSDCFCLSDLP</sequence>
<reference evidence="2 3" key="1">
    <citation type="submission" date="2020-03" db="EMBL/GenBank/DDBJ databases">
        <title>Dissostichus mawsoni Genome sequencing and assembly.</title>
        <authorList>
            <person name="Park H."/>
        </authorList>
    </citation>
    <scope>NUCLEOTIDE SEQUENCE [LARGE SCALE GENOMIC DNA]</scope>
    <source>
        <strain evidence="2">DM0001</strain>
        <tissue evidence="2">Muscle</tissue>
    </source>
</reference>
<dbReference type="AlphaFoldDB" id="A0A7J5ZB59"/>
<proteinExistence type="predicted"/>
<gene>
    <name evidence="2" type="ORF">F7725_011994</name>
</gene>
<evidence type="ECO:0000256" key="1">
    <source>
        <dbReference type="SAM" id="SignalP"/>
    </source>
</evidence>
<organism evidence="2 3">
    <name type="scientific">Dissostichus mawsoni</name>
    <name type="common">Antarctic cod</name>
    <dbReference type="NCBI Taxonomy" id="36200"/>
    <lineage>
        <taxon>Eukaryota</taxon>
        <taxon>Metazoa</taxon>
        <taxon>Chordata</taxon>
        <taxon>Craniata</taxon>
        <taxon>Vertebrata</taxon>
        <taxon>Euteleostomi</taxon>
        <taxon>Actinopterygii</taxon>
        <taxon>Neopterygii</taxon>
        <taxon>Teleostei</taxon>
        <taxon>Neoteleostei</taxon>
        <taxon>Acanthomorphata</taxon>
        <taxon>Eupercaria</taxon>
        <taxon>Perciformes</taxon>
        <taxon>Notothenioidei</taxon>
        <taxon>Nototheniidae</taxon>
        <taxon>Dissostichus</taxon>
    </lineage>
</organism>
<keyword evidence="1" id="KW-0732">Signal</keyword>
<keyword evidence="3" id="KW-1185">Reference proteome</keyword>
<feature type="signal peptide" evidence="1">
    <location>
        <begin position="1"/>
        <end position="15"/>
    </location>
</feature>
<comment type="caution">
    <text evidence="2">The sequence shown here is derived from an EMBL/GenBank/DDBJ whole genome shotgun (WGS) entry which is preliminary data.</text>
</comment>
<name>A0A7J5ZB59_DISMA</name>
<protein>
    <submittedName>
        <fullName evidence="2">Uncharacterized protein</fullName>
    </submittedName>
</protein>
<evidence type="ECO:0000313" key="2">
    <source>
        <dbReference type="EMBL" id="KAF3858793.1"/>
    </source>
</evidence>
<evidence type="ECO:0000313" key="3">
    <source>
        <dbReference type="Proteomes" id="UP000518266"/>
    </source>
</evidence>
<dbReference type="EMBL" id="JAAKFY010000004">
    <property type="protein sequence ID" value="KAF3858793.1"/>
    <property type="molecule type" value="Genomic_DNA"/>
</dbReference>